<evidence type="ECO:0000256" key="3">
    <source>
        <dbReference type="ARBA" id="ARBA00022692"/>
    </source>
</evidence>
<keyword evidence="8" id="KW-1185">Reference proteome</keyword>
<organism evidence="7 8">
    <name type="scientific">Dawidia cretensis</name>
    <dbReference type="NCBI Taxonomy" id="2782350"/>
    <lineage>
        <taxon>Bacteria</taxon>
        <taxon>Pseudomonadati</taxon>
        <taxon>Bacteroidota</taxon>
        <taxon>Cytophagia</taxon>
        <taxon>Cytophagales</taxon>
        <taxon>Chryseotaleaceae</taxon>
        <taxon>Dawidia</taxon>
    </lineage>
</organism>
<gene>
    <name evidence="7" type="ORF">KK062_30215</name>
</gene>
<dbReference type="GO" id="GO:0016020">
    <property type="term" value="C:membrane"/>
    <property type="evidence" value="ECO:0007669"/>
    <property type="project" value="UniProtKB-SubCell"/>
</dbReference>
<keyword evidence="4 6" id="KW-1133">Transmembrane helix</keyword>
<feature type="non-terminal residue" evidence="7">
    <location>
        <position position="1"/>
    </location>
</feature>
<dbReference type="Proteomes" id="UP001319080">
    <property type="component" value="Unassembled WGS sequence"/>
</dbReference>
<comment type="similarity">
    <text evidence="2">Belongs to the autoinducer-2 exporter (AI-2E) (TC 2.A.86) family.</text>
</comment>
<evidence type="ECO:0000256" key="5">
    <source>
        <dbReference type="ARBA" id="ARBA00023136"/>
    </source>
</evidence>
<reference evidence="7 8" key="1">
    <citation type="submission" date="2021-05" db="EMBL/GenBank/DDBJ databases">
        <title>A Polyphasic approach of four new species of the genus Ohtaekwangia: Ohtaekwangia histidinii sp. nov., Ohtaekwangia cretensis sp. nov., Ohtaekwangia indiensis sp. nov., Ohtaekwangia reichenbachii sp. nov. from diverse environment.</title>
        <authorList>
            <person name="Octaviana S."/>
        </authorList>
    </citation>
    <scope>NUCLEOTIDE SEQUENCE [LARGE SCALE GENOMIC DNA]</scope>
    <source>
        <strain evidence="7 8">PWU5</strain>
    </source>
</reference>
<sequence length="113" mass="12111">VLGGLFPFMMALVTEDSMQPALMVVVVIVVIQTIDNYFIEPNMVGGEVNLSAFASILAILVGGLIWGVAGMVLFIPMVGIIKIVCDHVEPLKPVGYVLGDPDGNKPSKVKEWI</sequence>
<evidence type="ECO:0000256" key="2">
    <source>
        <dbReference type="ARBA" id="ARBA00009773"/>
    </source>
</evidence>
<comment type="caution">
    <text evidence="7">The sequence shown here is derived from an EMBL/GenBank/DDBJ whole genome shotgun (WGS) entry which is preliminary data.</text>
</comment>
<feature type="non-terminal residue" evidence="7">
    <location>
        <position position="113"/>
    </location>
</feature>
<comment type="subcellular location">
    <subcellularLocation>
        <location evidence="1">Membrane</location>
        <topology evidence="1">Multi-pass membrane protein</topology>
    </subcellularLocation>
</comment>
<protein>
    <submittedName>
        <fullName evidence="7">AI-2E family transporter</fullName>
    </submittedName>
</protein>
<evidence type="ECO:0000256" key="4">
    <source>
        <dbReference type="ARBA" id="ARBA00022989"/>
    </source>
</evidence>
<dbReference type="InterPro" id="IPR002549">
    <property type="entry name" value="AI-2E-like"/>
</dbReference>
<dbReference type="RefSeq" id="WP_254088095.1">
    <property type="nucleotide sequence ID" value="NZ_JAHESE010000149.1"/>
</dbReference>
<dbReference type="AlphaFoldDB" id="A0AAP2E575"/>
<name>A0AAP2E575_9BACT</name>
<feature type="transmembrane region" description="Helical" evidence="6">
    <location>
        <begin position="21"/>
        <end position="39"/>
    </location>
</feature>
<evidence type="ECO:0000313" key="7">
    <source>
        <dbReference type="EMBL" id="MBT1712548.1"/>
    </source>
</evidence>
<keyword evidence="3 6" id="KW-0812">Transmembrane</keyword>
<accession>A0AAP2E575</accession>
<keyword evidence="5 6" id="KW-0472">Membrane</keyword>
<evidence type="ECO:0000256" key="6">
    <source>
        <dbReference type="SAM" id="Phobius"/>
    </source>
</evidence>
<dbReference type="EMBL" id="JAHESE010000149">
    <property type="protein sequence ID" value="MBT1712548.1"/>
    <property type="molecule type" value="Genomic_DNA"/>
</dbReference>
<dbReference type="Pfam" id="PF01594">
    <property type="entry name" value="AI-2E_transport"/>
    <property type="match status" value="1"/>
</dbReference>
<feature type="transmembrane region" description="Helical" evidence="6">
    <location>
        <begin position="51"/>
        <end position="75"/>
    </location>
</feature>
<proteinExistence type="inferred from homology"/>
<evidence type="ECO:0000313" key="8">
    <source>
        <dbReference type="Proteomes" id="UP001319080"/>
    </source>
</evidence>
<evidence type="ECO:0000256" key="1">
    <source>
        <dbReference type="ARBA" id="ARBA00004141"/>
    </source>
</evidence>